<evidence type="ECO:0000256" key="1">
    <source>
        <dbReference type="ARBA" id="ARBA00006484"/>
    </source>
</evidence>
<dbReference type="KEGG" id="ttr:Tter_2361"/>
<dbReference type="InterPro" id="IPR002347">
    <property type="entry name" value="SDR_fam"/>
</dbReference>
<proteinExistence type="inferred from homology"/>
<evidence type="ECO:0000313" key="4">
    <source>
        <dbReference type="Proteomes" id="UP000000323"/>
    </source>
</evidence>
<protein>
    <submittedName>
        <fullName evidence="3">Short-chain dehydrogenase/reductase SDR</fullName>
    </submittedName>
</protein>
<organism evidence="3 4">
    <name type="scientific">Thermobaculum terrenum (strain ATCC BAA-798 / CCMEE 7001 / YNP1)</name>
    <dbReference type="NCBI Taxonomy" id="525904"/>
    <lineage>
        <taxon>Bacteria</taxon>
        <taxon>Bacillati</taxon>
        <taxon>Chloroflexota</taxon>
        <taxon>Chloroflexia</taxon>
        <taxon>Candidatus Thermobaculales</taxon>
        <taxon>Candidatus Thermobaculaceae</taxon>
        <taxon>Thermobaculum</taxon>
    </lineage>
</organism>
<dbReference type="InterPro" id="IPR050259">
    <property type="entry name" value="SDR"/>
</dbReference>
<sequence>MLEVKLPNKIALVTGANSGIGRAIALLFAREGADVVVHYWQDVDGAQRTATEIRACGRRAEIVQSDLSEPQNASRMFDRVLQIVDRIDVLVNNAGTGSAYPDSLSTPLEDFMRVMNVNLVSPWVLCQRAATLMAERGGGVIINISSVHEDTATPGGAAYGASKAGLRSIMRTLAVELAPRGIRVNNIAPGTIVTPMTEAALLDPGTMEYVRRRIPMGRPGMPEEVANVALFLASDDASYVTGATYYVDGGLLQRMGGV</sequence>
<dbReference type="PANTHER" id="PTHR42879">
    <property type="entry name" value="3-OXOACYL-(ACYL-CARRIER-PROTEIN) REDUCTASE"/>
    <property type="match status" value="1"/>
</dbReference>
<gene>
    <name evidence="3" type="ordered locus">Tter_2361</name>
</gene>
<dbReference type="STRING" id="525904.Tter_2361"/>
<dbReference type="Pfam" id="PF13561">
    <property type="entry name" value="adh_short_C2"/>
    <property type="match status" value="1"/>
</dbReference>
<dbReference type="InterPro" id="IPR020904">
    <property type="entry name" value="Sc_DH/Rdtase_CS"/>
</dbReference>
<dbReference type="NCBIfam" id="NF005559">
    <property type="entry name" value="PRK07231.1"/>
    <property type="match status" value="1"/>
</dbReference>
<dbReference type="FunFam" id="3.40.50.720:FF:000084">
    <property type="entry name" value="Short-chain dehydrogenase reductase"/>
    <property type="match status" value="1"/>
</dbReference>
<evidence type="ECO:0000256" key="2">
    <source>
        <dbReference type="ARBA" id="ARBA00023002"/>
    </source>
</evidence>
<accession>D1CHN9</accession>
<dbReference type="PROSITE" id="PS00061">
    <property type="entry name" value="ADH_SHORT"/>
    <property type="match status" value="1"/>
</dbReference>
<dbReference type="PANTHER" id="PTHR42879:SF2">
    <property type="entry name" value="3-OXOACYL-[ACYL-CARRIER-PROTEIN] REDUCTASE FABG"/>
    <property type="match status" value="1"/>
</dbReference>
<dbReference type="eggNOG" id="COG1028">
    <property type="taxonomic scope" value="Bacteria"/>
</dbReference>
<name>D1CHN9_THET1</name>
<dbReference type="InterPro" id="IPR036291">
    <property type="entry name" value="NAD(P)-bd_dom_sf"/>
</dbReference>
<dbReference type="OrthoDB" id="7301144at2"/>
<dbReference type="SUPFAM" id="SSF51735">
    <property type="entry name" value="NAD(P)-binding Rossmann-fold domains"/>
    <property type="match status" value="1"/>
</dbReference>
<evidence type="ECO:0000313" key="3">
    <source>
        <dbReference type="EMBL" id="ACZ43260.1"/>
    </source>
</evidence>
<dbReference type="GO" id="GO:0016491">
    <property type="term" value="F:oxidoreductase activity"/>
    <property type="evidence" value="ECO:0007669"/>
    <property type="project" value="UniProtKB-KW"/>
</dbReference>
<dbReference type="AlphaFoldDB" id="D1CHN9"/>
<dbReference type="HOGENOM" id="CLU_010194_1_3_0"/>
<dbReference type="Gene3D" id="3.40.50.720">
    <property type="entry name" value="NAD(P)-binding Rossmann-like Domain"/>
    <property type="match status" value="1"/>
</dbReference>
<keyword evidence="4" id="KW-1185">Reference proteome</keyword>
<comment type="similarity">
    <text evidence="1">Belongs to the short-chain dehydrogenases/reductases (SDR) family.</text>
</comment>
<dbReference type="EMBL" id="CP001826">
    <property type="protein sequence ID" value="ACZ43260.1"/>
    <property type="molecule type" value="Genomic_DNA"/>
</dbReference>
<reference evidence="4" key="1">
    <citation type="journal article" date="2010" name="Stand. Genomic Sci.">
        <title>Complete genome sequence of 'Thermobaculum terrenum' type strain (YNP1).</title>
        <authorList>
            <person name="Kiss H."/>
            <person name="Cleland D."/>
            <person name="Lapidus A."/>
            <person name="Lucas S."/>
            <person name="Glavina Del Rio T."/>
            <person name="Nolan M."/>
            <person name="Tice H."/>
            <person name="Han C."/>
            <person name="Goodwin L."/>
            <person name="Pitluck S."/>
            <person name="Liolios K."/>
            <person name="Ivanova N."/>
            <person name="Mavromatis K."/>
            <person name="Ovchinnikova G."/>
            <person name="Pati A."/>
            <person name="Chen A."/>
            <person name="Palaniappan K."/>
            <person name="Land M."/>
            <person name="Hauser L."/>
            <person name="Chang Y."/>
            <person name="Jeffries C."/>
            <person name="Lu M."/>
            <person name="Brettin T."/>
            <person name="Detter J."/>
            <person name="Goker M."/>
            <person name="Tindall B."/>
            <person name="Beck B."/>
            <person name="McDermott T."/>
            <person name="Woyke T."/>
            <person name="Bristow J."/>
            <person name="Eisen J."/>
            <person name="Markowitz V."/>
            <person name="Hugenholtz P."/>
            <person name="Kyrpides N."/>
            <person name="Klenk H."/>
            <person name="Cheng J."/>
        </authorList>
    </citation>
    <scope>NUCLEOTIDE SEQUENCE [LARGE SCALE GENOMIC DNA]</scope>
    <source>
        <strain evidence="4">ATCC BAA-798 / YNP1</strain>
    </source>
</reference>
<dbReference type="Proteomes" id="UP000000323">
    <property type="component" value="Chromosome 2"/>
</dbReference>
<dbReference type="PRINTS" id="PR00081">
    <property type="entry name" value="GDHRDH"/>
</dbReference>
<dbReference type="GO" id="GO:0032787">
    <property type="term" value="P:monocarboxylic acid metabolic process"/>
    <property type="evidence" value="ECO:0007669"/>
    <property type="project" value="UniProtKB-ARBA"/>
</dbReference>
<dbReference type="PRINTS" id="PR00080">
    <property type="entry name" value="SDRFAMILY"/>
</dbReference>
<keyword evidence="2" id="KW-0560">Oxidoreductase</keyword>